<evidence type="ECO:0000313" key="9">
    <source>
        <dbReference type="Proteomes" id="UP000599523"/>
    </source>
</evidence>
<gene>
    <name evidence="8" type="ORF">GPA21_06180</name>
</gene>
<dbReference type="GO" id="GO:0016746">
    <property type="term" value="F:acyltransferase activity"/>
    <property type="evidence" value="ECO:0007669"/>
    <property type="project" value="UniProtKB-KW"/>
</dbReference>
<comment type="caution">
    <text evidence="8">The sequence shown here is derived from an EMBL/GenBank/DDBJ whole genome shotgun (WGS) entry which is preliminary data.</text>
</comment>
<comment type="subcellular location">
    <subcellularLocation>
        <location evidence="1">Cell inner membrane</location>
    </subcellularLocation>
</comment>
<organism evidence="8 9">
    <name type="scientific">Azoarcus taiwanensis</name>
    <dbReference type="NCBI Taxonomy" id="666964"/>
    <lineage>
        <taxon>Bacteria</taxon>
        <taxon>Pseudomonadati</taxon>
        <taxon>Pseudomonadota</taxon>
        <taxon>Betaproteobacteria</taxon>
        <taxon>Rhodocyclales</taxon>
        <taxon>Zoogloeaceae</taxon>
        <taxon>Azoarcus</taxon>
    </lineage>
</organism>
<keyword evidence="2" id="KW-1003">Cell membrane</keyword>
<protein>
    <submittedName>
        <fullName evidence="8">Lipid A biosynthesis acyltransferase</fullName>
    </submittedName>
</protein>
<dbReference type="Proteomes" id="UP000599523">
    <property type="component" value="Unassembled WGS sequence"/>
</dbReference>
<evidence type="ECO:0000256" key="1">
    <source>
        <dbReference type="ARBA" id="ARBA00004533"/>
    </source>
</evidence>
<evidence type="ECO:0000256" key="6">
    <source>
        <dbReference type="ARBA" id="ARBA00023315"/>
    </source>
</evidence>
<sequence length="297" mass="33877">MSQLTQVLSRLTVAVLWLLHWLPLPALAVLGQGLGLVLYVVVAKRRRIVQVNFALCFPEMSARTRQRLVRAHFRMLGRSIVERGVLWWASAERLARLVQVEGADKVRGLLDAGQPVIMMAPHFVGLDAGGTALTMRFDLVSIYARQKNPVFDRWLLHGRSRFGDQLLLARDQGVRATIKAMRSGRPFYYLPDLNFRTRDAVFAPFFGVPAWTITGLSRLSRAAGAKVVSCKTRMLDAGRGYVVELSDPWPDFPSDDVQADTERMNREIEALVRQHPEQYHWVHRRFKTRPPGEPKYY</sequence>
<dbReference type="EMBL" id="WTVM01000026">
    <property type="protein sequence ID" value="NMG02555.1"/>
    <property type="molecule type" value="Genomic_DNA"/>
</dbReference>
<dbReference type="GO" id="GO:0009247">
    <property type="term" value="P:glycolipid biosynthetic process"/>
    <property type="evidence" value="ECO:0007669"/>
    <property type="project" value="UniProtKB-ARBA"/>
</dbReference>
<evidence type="ECO:0000256" key="2">
    <source>
        <dbReference type="ARBA" id="ARBA00022475"/>
    </source>
</evidence>
<proteinExistence type="predicted"/>
<dbReference type="RefSeq" id="WP_168987341.1">
    <property type="nucleotide sequence ID" value="NZ_CAWPHM010000188.1"/>
</dbReference>
<evidence type="ECO:0000313" key="8">
    <source>
        <dbReference type="EMBL" id="NMG02555.1"/>
    </source>
</evidence>
<keyword evidence="4" id="KW-0808">Transferase</keyword>
<evidence type="ECO:0000256" key="4">
    <source>
        <dbReference type="ARBA" id="ARBA00022679"/>
    </source>
</evidence>
<dbReference type="PANTHER" id="PTHR30606:SF9">
    <property type="entry name" value="LIPID A BIOSYNTHESIS LAUROYLTRANSFERASE"/>
    <property type="match status" value="1"/>
</dbReference>
<dbReference type="InterPro" id="IPR004960">
    <property type="entry name" value="LipA_acyltrans"/>
</dbReference>
<evidence type="ECO:0000256" key="5">
    <source>
        <dbReference type="ARBA" id="ARBA00023136"/>
    </source>
</evidence>
<dbReference type="PANTHER" id="PTHR30606">
    <property type="entry name" value="LIPID A BIOSYNTHESIS LAUROYL ACYLTRANSFERASE"/>
    <property type="match status" value="1"/>
</dbReference>
<evidence type="ECO:0000256" key="7">
    <source>
        <dbReference type="SAM" id="Phobius"/>
    </source>
</evidence>
<dbReference type="GO" id="GO:0005886">
    <property type="term" value="C:plasma membrane"/>
    <property type="evidence" value="ECO:0007669"/>
    <property type="project" value="UniProtKB-SubCell"/>
</dbReference>
<evidence type="ECO:0000256" key="3">
    <source>
        <dbReference type="ARBA" id="ARBA00022519"/>
    </source>
</evidence>
<dbReference type="AlphaFoldDB" id="A0A972F7B4"/>
<keyword evidence="9" id="KW-1185">Reference proteome</keyword>
<reference evidence="8" key="1">
    <citation type="submission" date="2019-12" db="EMBL/GenBank/DDBJ databases">
        <title>Comparative genomics gives insights into the taxonomy of the Azoarcus-Aromatoleum group and reveals separate origins of nif in the plant-associated Azoarcus and non-plant-associated Aromatoleum sub-groups.</title>
        <authorList>
            <person name="Lafos M."/>
            <person name="Maluk M."/>
            <person name="Batista M."/>
            <person name="Junghare M."/>
            <person name="Carmona M."/>
            <person name="Faoro H."/>
            <person name="Cruz L.M."/>
            <person name="Battistoni F."/>
            <person name="De Souza E."/>
            <person name="Pedrosa F."/>
            <person name="Chen W.-M."/>
            <person name="Poole P.S."/>
            <person name="Dixon R.A."/>
            <person name="James E.K."/>
        </authorList>
    </citation>
    <scope>NUCLEOTIDE SEQUENCE</scope>
    <source>
        <strain evidence="8">NSC3</strain>
    </source>
</reference>
<keyword evidence="5 7" id="KW-0472">Membrane</keyword>
<accession>A0A972F7B4</accession>
<name>A0A972F7B4_9RHOO</name>
<dbReference type="Pfam" id="PF03279">
    <property type="entry name" value="Lip_A_acyltrans"/>
    <property type="match status" value="1"/>
</dbReference>
<keyword evidence="3" id="KW-0997">Cell inner membrane</keyword>
<keyword evidence="6 8" id="KW-0012">Acyltransferase</keyword>
<keyword evidence="7" id="KW-0812">Transmembrane</keyword>
<feature type="transmembrane region" description="Helical" evidence="7">
    <location>
        <begin position="20"/>
        <end position="42"/>
    </location>
</feature>
<dbReference type="CDD" id="cd07984">
    <property type="entry name" value="LPLAT_LABLAT-like"/>
    <property type="match status" value="1"/>
</dbReference>
<keyword evidence="7" id="KW-1133">Transmembrane helix</keyword>
<dbReference type="PIRSF" id="PIRSF026649">
    <property type="entry name" value="MsbB"/>
    <property type="match status" value="1"/>
</dbReference>